<organism evidence="8 9">
    <name type="scientific">candidate division KSB3 bacterium</name>
    <dbReference type="NCBI Taxonomy" id="2044937"/>
    <lineage>
        <taxon>Bacteria</taxon>
        <taxon>candidate division KSB3</taxon>
    </lineage>
</organism>
<evidence type="ECO:0000259" key="7">
    <source>
        <dbReference type="PROSITE" id="PS50110"/>
    </source>
</evidence>
<sequence length="456" mass="51280">METPVKNAILIVDDDANIRKQMKWALAKEYDVLLAEDRESAVKMYQTYRPGVMTLDLGLPPDPQGSTEGLQTLQDVLQLNANLKVVIITGNREKANALKAIEAGAYDFQYKPIDLEELKIVLRRAYTLYALEEELQTLRVDKEQEYAFEGIIGESSSMKQIFTIIEKVATTDTSVLITGESGVGKELIAKAIHMRSLRSDKPFIPINCAAIPETLLESELFGYERGAFTGAHTQKIGKLELAQDGTLFLDEIGDLGQPLQAKLLRFLQDQVIERVGGKTPIQLNVRVIAATNSDLEEAIDEGSFREDLYFRLNEIHIIVPPLRSRDNDALLLAKSFLHQFAAENQRQIKGFSKHAEKLLLEYPWPGNVRELRSKVKRAVVMADDSLIKPQDLGIKFIPDPVPLKEAREKLEIQLLTDALERNQGNITQTAKDLGVTRPTVHDLMKKYEVAKEDFIS</sequence>
<dbReference type="PROSITE" id="PS50110">
    <property type="entry name" value="RESPONSE_REGULATORY"/>
    <property type="match status" value="1"/>
</dbReference>
<dbReference type="GO" id="GO:0043565">
    <property type="term" value="F:sequence-specific DNA binding"/>
    <property type="evidence" value="ECO:0007669"/>
    <property type="project" value="InterPro"/>
</dbReference>
<dbReference type="Pfam" id="PF25601">
    <property type="entry name" value="AAA_lid_14"/>
    <property type="match status" value="1"/>
</dbReference>
<dbReference type="InterPro" id="IPR014264">
    <property type="entry name" value="PEP-CTERM_resp_reg"/>
</dbReference>
<protein>
    <submittedName>
        <fullName evidence="8">PEP-CTERM-box response regulator transcription factor</fullName>
    </submittedName>
</protein>
<evidence type="ECO:0000256" key="1">
    <source>
        <dbReference type="ARBA" id="ARBA00022741"/>
    </source>
</evidence>
<dbReference type="InterPro" id="IPR027417">
    <property type="entry name" value="P-loop_NTPase"/>
</dbReference>
<name>A0A9D5JS41_9BACT</name>
<dbReference type="FunFam" id="3.40.50.300:FF:000006">
    <property type="entry name" value="DNA-binding transcriptional regulator NtrC"/>
    <property type="match status" value="1"/>
</dbReference>
<evidence type="ECO:0000256" key="3">
    <source>
        <dbReference type="ARBA" id="ARBA00023015"/>
    </source>
</evidence>
<dbReference type="AlphaFoldDB" id="A0A9D5JS41"/>
<dbReference type="SUPFAM" id="SSF52172">
    <property type="entry name" value="CheY-like"/>
    <property type="match status" value="1"/>
</dbReference>
<feature type="domain" description="Sigma-54 factor interaction" evidence="6">
    <location>
        <begin position="151"/>
        <end position="380"/>
    </location>
</feature>
<dbReference type="GO" id="GO:0000160">
    <property type="term" value="P:phosphorelay signal transduction system"/>
    <property type="evidence" value="ECO:0007669"/>
    <property type="project" value="InterPro"/>
</dbReference>
<dbReference type="InterPro" id="IPR002197">
    <property type="entry name" value="HTH_Fis"/>
</dbReference>
<dbReference type="Pfam" id="PF00072">
    <property type="entry name" value="Response_reg"/>
    <property type="match status" value="1"/>
</dbReference>
<keyword evidence="2" id="KW-0067">ATP-binding</keyword>
<dbReference type="EMBL" id="WJJP01000034">
    <property type="protein sequence ID" value="MBD3323168.1"/>
    <property type="molecule type" value="Genomic_DNA"/>
</dbReference>
<accession>A0A9D5JS41</accession>
<dbReference type="CDD" id="cd00009">
    <property type="entry name" value="AAA"/>
    <property type="match status" value="1"/>
</dbReference>
<dbReference type="Pfam" id="PF02954">
    <property type="entry name" value="HTH_8"/>
    <property type="match status" value="1"/>
</dbReference>
<evidence type="ECO:0000256" key="4">
    <source>
        <dbReference type="ARBA" id="ARBA00023163"/>
    </source>
</evidence>
<dbReference type="InterPro" id="IPR025662">
    <property type="entry name" value="Sigma_54_int_dom_ATP-bd_1"/>
</dbReference>
<evidence type="ECO:0000313" key="9">
    <source>
        <dbReference type="Proteomes" id="UP000649604"/>
    </source>
</evidence>
<evidence type="ECO:0000313" key="8">
    <source>
        <dbReference type="EMBL" id="MBD3323168.1"/>
    </source>
</evidence>
<feature type="domain" description="Response regulatory" evidence="7">
    <location>
        <begin position="8"/>
        <end position="126"/>
    </location>
</feature>
<keyword evidence="5" id="KW-0597">Phosphoprotein</keyword>
<dbReference type="InterPro" id="IPR011006">
    <property type="entry name" value="CheY-like_superfamily"/>
</dbReference>
<dbReference type="GO" id="GO:0005524">
    <property type="term" value="F:ATP binding"/>
    <property type="evidence" value="ECO:0007669"/>
    <property type="project" value="UniProtKB-KW"/>
</dbReference>
<dbReference type="SMART" id="SM00382">
    <property type="entry name" value="AAA"/>
    <property type="match status" value="1"/>
</dbReference>
<proteinExistence type="predicted"/>
<dbReference type="Gene3D" id="3.40.50.300">
    <property type="entry name" value="P-loop containing nucleotide triphosphate hydrolases"/>
    <property type="match status" value="1"/>
</dbReference>
<dbReference type="PROSITE" id="PS50045">
    <property type="entry name" value="SIGMA54_INTERACT_4"/>
    <property type="match status" value="1"/>
</dbReference>
<reference evidence="8" key="1">
    <citation type="submission" date="2019-11" db="EMBL/GenBank/DDBJ databases">
        <title>Microbial mats filling the niche in hypersaline microbial mats.</title>
        <authorList>
            <person name="Wong H.L."/>
            <person name="Macleod F.I."/>
            <person name="White R.A. III"/>
            <person name="Burns B.P."/>
        </authorList>
    </citation>
    <scope>NUCLEOTIDE SEQUENCE</scope>
    <source>
        <strain evidence="8">Rbin_158</strain>
    </source>
</reference>
<dbReference type="SMART" id="SM00448">
    <property type="entry name" value="REC"/>
    <property type="match status" value="1"/>
</dbReference>
<evidence type="ECO:0000256" key="5">
    <source>
        <dbReference type="PROSITE-ProRule" id="PRU00169"/>
    </source>
</evidence>
<dbReference type="InterPro" id="IPR003593">
    <property type="entry name" value="AAA+_ATPase"/>
</dbReference>
<dbReference type="InterPro" id="IPR009057">
    <property type="entry name" value="Homeodomain-like_sf"/>
</dbReference>
<dbReference type="InterPro" id="IPR002078">
    <property type="entry name" value="Sigma_54_int"/>
</dbReference>
<dbReference type="Gene3D" id="1.10.10.60">
    <property type="entry name" value="Homeodomain-like"/>
    <property type="match status" value="1"/>
</dbReference>
<dbReference type="GO" id="GO:0006355">
    <property type="term" value="P:regulation of DNA-templated transcription"/>
    <property type="evidence" value="ECO:0007669"/>
    <property type="project" value="InterPro"/>
</dbReference>
<dbReference type="PROSITE" id="PS00675">
    <property type="entry name" value="SIGMA54_INTERACT_1"/>
    <property type="match status" value="1"/>
</dbReference>
<keyword evidence="3" id="KW-0805">Transcription regulation</keyword>
<keyword evidence="1" id="KW-0547">Nucleotide-binding</keyword>
<dbReference type="Proteomes" id="UP000649604">
    <property type="component" value="Unassembled WGS sequence"/>
</dbReference>
<keyword evidence="4" id="KW-0804">Transcription</keyword>
<gene>
    <name evidence="8" type="primary">prsR</name>
    <name evidence="8" type="ORF">GF339_01205</name>
</gene>
<dbReference type="Gene3D" id="1.10.8.60">
    <property type="match status" value="1"/>
</dbReference>
<dbReference type="NCBIfam" id="TIGR02915">
    <property type="entry name" value="PEP_resp_reg"/>
    <property type="match status" value="1"/>
</dbReference>
<dbReference type="PANTHER" id="PTHR32071">
    <property type="entry name" value="TRANSCRIPTIONAL REGULATORY PROTEIN"/>
    <property type="match status" value="1"/>
</dbReference>
<dbReference type="SUPFAM" id="SSF46689">
    <property type="entry name" value="Homeodomain-like"/>
    <property type="match status" value="1"/>
</dbReference>
<dbReference type="SUPFAM" id="SSF52540">
    <property type="entry name" value="P-loop containing nucleoside triphosphate hydrolases"/>
    <property type="match status" value="1"/>
</dbReference>
<feature type="modified residue" description="4-aspartylphosphate" evidence="5">
    <location>
        <position position="56"/>
    </location>
</feature>
<dbReference type="PRINTS" id="PR01590">
    <property type="entry name" value="HTHFIS"/>
</dbReference>
<dbReference type="Gene3D" id="3.40.50.2300">
    <property type="match status" value="1"/>
</dbReference>
<dbReference type="InterPro" id="IPR001789">
    <property type="entry name" value="Sig_transdc_resp-reg_receiver"/>
</dbReference>
<evidence type="ECO:0000256" key="2">
    <source>
        <dbReference type="ARBA" id="ARBA00022840"/>
    </source>
</evidence>
<dbReference type="Pfam" id="PF00158">
    <property type="entry name" value="Sigma54_activat"/>
    <property type="match status" value="1"/>
</dbReference>
<dbReference type="InterPro" id="IPR058031">
    <property type="entry name" value="AAA_lid_NorR"/>
</dbReference>
<dbReference type="PANTHER" id="PTHR32071:SF113">
    <property type="entry name" value="ALGINATE BIOSYNTHESIS TRANSCRIPTIONAL REGULATORY PROTEIN ALGB"/>
    <property type="match status" value="1"/>
</dbReference>
<evidence type="ECO:0000259" key="6">
    <source>
        <dbReference type="PROSITE" id="PS50045"/>
    </source>
</evidence>
<comment type="caution">
    <text evidence="8">The sequence shown here is derived from an EMBL/GenBank/DDBJ whole genome shotgun (WGS) entry which is preliminary data.</text>
</comment>